<dbReference type="GO" id="GO:0015421">
    <property type="term" value="F:ABC-type oligopeptide transporter activity"/>
    <property type="evidence" value="ECO:0007669"/>
    <property type="project" value="TreeGrafter"/>
</dbReference>
<dbReference type="AlphaFoldDB" id="A0A934K7M4"/>
<keyword evidence="8 10" id="KW-0472">Membrane</keyword>
<evidence type="ECO:0000256" key="2">
    <source>
        <dbReference type="ARBA" id="ARBA00022448"/>
    </source>
</evidence>
<dbReference type="InterPro" id="IPR036640">
    <property type="entry name" value="ABC1_TM_sf"/>
</dbReference>
<dbReference type="Gene3D" id="3.40.50.300">
    <property type="entry name" value="P-loop containing nucleotide triphosphate hydrolases"/>
    <property type="match status" value="1"/>
</dbReference>
<feature type="region of interest" description="Disordered" evidence="9">
    <location>
        <begin position="1"/>
        <end position="36"/>
    </location>
</feature>
<keyword evidence="2" id="KW-0813">Transport</keyword>
<dbReference type="Pfam" id="PF00664">
    <property type="entry name" value="ABC_membrane"/>
    <property type="match status" value="1"/>
</dbReference>
<dbReference type="FunFam" id="3.40.50.300:FF:000221">
    <property type="entry name" value="Multidrug ABC transporter ATP-binding protein"/>
    <property type="match status" value="1"/>
</dbReference>
<dbReference type="InterPro" id="IPR027417">
    <property type="entry name" value="P-loop_NTPase"/>
</dbReference>
<dbReference type="RefSeq" id="WP_338203474.1">
    <property type="nucleotide sequence ID" value="NZ_JAEKNR010000176.1"/>
</dbReference>
<evidence type="ECO:0000256" key="10">
    <source>
        <dbReference type="SAM" id="Phobius"/>
    </source>
</evidence>
<evidence type="ECO:0000256" key="1">
    <source>
        <dbReference type="ARBA" id="ARBA00004651"/>
    </source>
</evidence>
<sequence>MAYFHFRRREGGNASPQSGLSGPADIPEPQSEQPRDIRSRLRSFRQALSGTLAALPRVLRLVWEASPALTIGLAVATVFAGIVPAATAYTTRLLINAVVAGYTHRSQPEVLSVALPFHTFQSPPMTPIAAIVALSVVQFLIYAISSGLTTLRNVSQQLMQERVTLTIQLLVMEHAARLDLPFFEESASYDLLRRAQTDAANRPVAMISTTFGLLQTAITFASMIALLLFLSPLLALVALVSPIPAFINDTRYGWRGYNVARWASPLRRRMQYLTTLVTTDTFAKEVKLFGLGEYFIRRFRMLANTYYDRQRRLVTTRYLLGSLWGLLTTLAGSITYFYVALQAVAGRLTIGDLTLYTSAASSVQSSIQGLLGGFSSMYEHNLYLSNLYELLATPTGVQAPEHPRTLPMPVRGEVVFENVSFSYPGSGAQALENVSFRIPPGQTLAVVGRNGAGKSTLIKLMCRLYDPTGGRILLDGIDIRDLDPEELRTNVAAMFQDYVTYQATAAENIGLGDLPELENRLAVEVAAERGGADELVEKLPAGYETPLGKWFDHGANLSGGEWQKIALSRAFMRRAPILVLDEPTSALDAQAEYELFERLRELSRDRTAVYISHRFSTVRQADRILFLEGGRLVEEGTHEELMELGGRYAALFNLQASAYLGEEAVAAP</sequence>
<dbReference type="PANTHER" id="PTHR43394">
    <property type="entry name" value="ATP-DEPENDENT PERMEASE MDL1, MITOCHONDRIAL"/>
    <property type="match status" value="1"/>
</dbReference>
<keyword evidence="5" id="KW-0547">Nucleotide-binding</keyword>
<evidence type="ECO:0000256" key="9">
    <source>
        <dbReference type="SAM" id="MobiDB-lite"/>
    </source>
</evidence>
<organism evidence="13 14">
    <name type="scientific">Candidatus Nephthysia bennettiae</name>
    <dbReference type="NCBI Taxonomy" id="3127016"/>
    <lineage>
        <taxon>Bacteria</taxon>
        <taxon>Bacillati</taxon>
        <taxon>Candidatus Dormiibacterota</taxon>
        <taxon>Candidatus Dormibacteria</taxon>
        <taxon>Candidatus Dormibacterales</taxon>
        <taxon>Candidatus Dormibacteraceae</taxon>
        <taxon>Candidatus Nephthysia</taxon>
    </lineage>
</organism>
<reference evidence="13" key="1">
    <citation type="submission" date="2020-10" db="EMBL/GenBank/DDBJ databases">
        <title>Ca. Dormibacterota MAGs.</title>
        <authorList>
            <person name="Montgomery K."/>
        </authorList>
    </citation>
    <scope>NUCLEOTIDE SEQUENCE [LARGE SCALE GENOMIC DNA]</scope>
    <source>
        <strain evidence="13">SC8812_S17_10</strain>
    </source>
</reference>
<dbReference type="InterPro" id="IPR003593">
    <property type="entry name" value="AAA+_ATPase"/>
</dbReference>
<evidence type="ECO:0000259" key="11">
    <source>
        <dbReference type="PROSITE" id="PS50893"/>
    </source>
</evidence>
<evidence type="ECO:0000256" key="5">
    <source>
        <dbReference type="ARBA" id="ARBA00022741"/>
    </source>
</evidence>
<evidence type="ECO:0000259" key="12">
    <source>
        <dbReference type="PROSITE" id="PS50929"/>
    </source>
</evidence>
<keyword evidence="4 10" id="KW-0812">Transmembrane</keyword>
<name>A0A934K7M4_9BACT</name>
<accession>A0A934K7M4</accession>
<keyword evidence="3" id="KW-1003">Cell membrane</keyword>
<dbReference type="PANTHER" id="PTHR43394:SF1">
    <property type="entry name" value="ATP-BINDING CASSETTE SUB-FAMILY B MEMBER 10, MITOCHONDRIAL"/>
    <property type="match status" value="1"/>
</dbReference>
<feature type="domain" description="ABC transmembrane type-1" evidence="12">
    <location>
        <begin position="71"/>
        <end position="379"/>
    </location>
</feature>
<comment type="subcellular location">
    <subcellularLocation>
        <location evidence="1">Cell membrane</location>
        <topology evidence="1">Multi-pass membrane protein</topology>
    </subcellularLocation>
</comment>
<evidence type="ECO:0000313" key="13">
    <source>
        <dbReference type="EMBL" id="MBJ7599845.1"/>
    </source>
</evidence>
<dbReference type="SMART" id="SM00382">
    <property type="entry name" value="AAA"/>
    <property type="match status" value="1"/>
</dbReference>
<evidence type="ECO:0000256" key="7">
    <source>
        <dbReference type="ARBA" id="ARBA00022989"/>
    </source>
</evidence>
<dbReference type="GO" id="GO:0005524">
    <property type="term" value="F:ATP binding"/>
    <property type="evidence" value="ECO:0007669"/>
    <property type="project" value="UniProtKB-KW"/>
</dbReference>
<evidence type="ECO:0000256" key="6">
    <source>
        <dbReference type="ARBA" id="ARBA00022840"/>
    </source>
</evidence>
<dbReference type="InterPro" id="IPR017871">
    <property type="entry name" value="ABC_transporter-like_CS"/>
</dbReference>
<dbReference type="InterPro" id="IPR011527">
    <property type="entry name" value="ABC1_TM_dom"/>
</dbReference>
<evidence type="ECO:0000313" key="14">
    <source>
        <dbReference type="Proteomes" id="UP000612893"/>
    </source>
</evidence>
<keyword evidence="6 13" id="KW-0067">ATP-binding</keyword>
<dbReference type="Pfam" id="PF00005">
    <property type="entry name" value="ABC_tran"/>
    <property type="match status" value="1"/>
</dbReference>
<comment type="caution">
    <text evidence="13">The sequence shown here is derived from an EMBL/GenBank/DDBJ whole genome shotgun (WGS) entry which is preliminary data.</text>
</comment>
<dbReference type="PROSITE" id="PS00211">
    <property type="entry name" value="ABC_TRANSPORTER_1"/>
    <property type="match status" value="1"/>
</dbReference>
<feature type="transmembrane region" description="Helical" evidence="10">
    <location>
        <begin position="67"/>
        <end position="89"/>
    </location>
</feature>
<protein>
    <submittedName>
        <fullName evidence="13">ABC transporter ATP-binding protein</fullName>
    </submittedName>
</protein>
<dbReference type="InterPro" id="IPR003439">
    <property type="entry name" value="ABC_transporter-like_ATP-bd"/>
</dbReference>
<dbReference type="SUPFAM" id="SSF52540">
    <property type="entry name" value="P-loop containing nucleoside triphosphate hydrolases"/>
    <property type="match status" value="1"/>
</dbReference>
<dbReference type="InterPro" id="IPR039421">
    <property type="entry name" value="Type_1_exporter"/>
</dbReference>
<dbReference type="EMBL" id="JAEKNR010000176">
    <property type="protein sequence ID" value="MBJ7599845.1"/>
    <property type="molecule type" value="Genomic_DNA"/>
</dbReference>
<evidence type="ECO:0000256" key="3">
    <source>
        <dbReference type="ARBA" id="ARBA00022475"/>
    </source>
</evidence>
<dbReference type="SUPFAM" id="SSF90123">
    <property type="entry name" value="ABC transporter transmembrane region"/>
    <property type="match status" value="1"/>
</dbReference>
<evidence type="ECO:0000256" key="4">
    <source>
        <dbReference type="ARBA" id="ARBA00022692"/>
    </source>
</evidence>
<feature type="domain" description="ABC transporter" evidence="11">
    <location>
        <begin position="414"/>
        <end position="654"/>
    </location>
</feature>
<evidence type="ECO:0000256" key="8">
    <source>
        <dbReference type="ARBA" id="ARBA00023136"/>
    </source>
</evidence>
<feature type="transmembrane region" description="Helical" evidence="10">
    <location>
        <begin position="199"/>
        <end position="218"/>
    </location>
</feature>
<dbReference type="Gene3D" id="1.20.1560.10">
    <property type="entry name" value="ABC transporter type 1, transmembrane domain"/>
    <property type="match status" value="1"/>
</dbReference>
<keyword evidence="7 10" id="KW-1133">Transmembrane helix</keyword>
<gene>
    <name evidence="13" type="ORF">JF922_17430</name>
</gene>
<dbReference type="PROSITE" id="PS50893">
    <property type="entry name" value="ABC_TRANSPORTER_2"/>
    <property type="match status" value="1"/>
</dbReference>
<feature type="transmembrane region" description="Helical" evidence="10">
    <location>
        <begin position="128"/>
        <end position="151"/>
    </location>
</feature>
<dbReference type="GO" id="GO:0016887">
    <property type="term" value="F:ATP hydrolysis activity"/>
    <property type="evidence" value="ECO:0007669"/>
    <property type="project" value="InterPro"/>
</dbReference>
<feature type="transmembrane region" description="Helical" evidence="10">
    <location>
        <begin position="318"/>
        <end position="339"/>
    </location>
</feature>
<dbReference type="PROSITE" id="PS50929">
    <property type="entry name" value="ABC_TM1F"/>
    <property type="match status" value="1"/>
</dbReference>
<keyword evidence="14" id="KW-1185">Reference proteome</keyword>
<proteinExistence type="predicted"/>
<dbReference type="GO" id="GO:0005886">
    <property type="term" value="C:plasma membrane"/>
    <property type="evidence" value="ECO:0007669"/>
    <property type="project" value="UniProtKB-SubCell"/>
</dbReference>
<feature type="transmembrane region" description="Helical" evidence="10">
    <location>
        <begin position="224"/>
        <end position="247"/>
    </location>
</feature>
<dbReference type="Proteomes" id="UP000612893">
    <property type="component" value="Unassembled WGS sequence"/>
</dbReference>